<reference evidence="1 2" key="1">
    <citation type="submission" date="2023-07" db="EMBL/GenBank/DDBJ databases">
        <title>Sorghum-associated microbial communities from plants grown in Nebraska, USA.</title>
        <authorList>
            <person name="Schachtman D."/>
        </authorList>
    </citation>
    <scope>NUCLEOTIDE SEQUENCE [LARGE SCALE GENOMIC DNA]</scope>
    <source>
        <strain evidence="1 2">DS1027</strain>
    </source>
</reference>
<dbReference type="Proteomes" id="UP001184150">
    <property type="component" value="Unassembled WGS sequence"/>
</dbReference>
<evidence type="ECO:0000313" key="2">
    <source>
        <dbReference type="Proteomes" id="UP001184150"/>
    </source>
</evidence>
<dbReference type="InterPro" id="IPR010836">
    <property type="entry name" value="SapC"/>
</dbReference>
<protein>
    <recommendedName>
        <fullName evidence="3">SapC protein</fullName>
    </recommendedName>
</protein>
<evidence type="ECO:0008006" key="3">
    <source>
        <dbReference type="Google" id="ProtNLM"/>
    </source>
</evidence>
<dbReference type="EMBL" id="JAVDRD010000007">
    <property type="protein sequence ID" value="MDR6512099.1"/>
    <property type="molecule type" value="Genomic_DNA"/>
</dbReference>
<sequence>MKLAQLTRTDHADLRIDPARAAASAATVHLVPLVADEIRTVARQFPVFLAKDGETGAFYPAALMGLEPHENLFWNGSTIDADVLPLNLLRLPFFVGGEGAEAVICIDTESPAIDPAGPCPIVTAEGGESDYFRSVQAILGRLVQGQEPTRRLVDLMLEHKVVREFKLDLAFHDGSTSLLTGLYGIDEVALGRARDGIADFADLMIMAAMCLSQDHVGALVRRRNARLAAQADWFTPGA</sequence>
<name>A0ABU1MP32_9SPHN</name>
<dbReference type="Pfam" id="PF07277">
    <property type="entry name" value="SapC"/>
    <property type="match status" value="1"/>
</dbReference>
<accession>A0ABU1MP32</accession>
<evidence type="ECO:0000313" key="1">
    <source>
        <dbReference type="EMBL" id="MDR6512099.1"/>
    </source>
</evidence>
<organism evidence="1 2">
    <name type="scientific">Novosphingobium capsulatum</name>
    <dbReference type="NCBI Taxonomy" id="13688"/>
    <lineage>
        <taxon>Bacteria</taxon>
        <taxon>Pseudomonadati</taxon>
        <taxon>Pseudomonadota</taxon>
        <taxon>Alphaproteobacteria</taxon>
        <taxon>Sphingomonadales</taxon>
        <taxon>Sphingomonadaceae</taxon>
        <taxon>Novosphingobium</taxon>
    </lineage>
</organism>
<comment type="caution">
    <text evidence="1">The sequence shown here is derived from an EMBL/GenBank/DDBJ whole genome shotgun (WGS) entry which is preliminary data.</text>
</comment>
<gene>
    <name evidence="1" type="ORF">J2792_002982</name>
</gene>
<proteinExistence type="predicted"/>
<dbReference type="RefSeq" id="WP_022675901.1">
    <property type="nucleotide sequence ID" value="NZ_JAVDRD010000007.1"/>
</dbReference>
<keyword evidence="2" id="KW-1185">Reference proteome</keyword>